<evidence type="ECO:0000313" key="7">
    <source>
        <dbReference type="Proteomes" id="UP000799777"/>
    </source>
</evidence>
<dbReference type="Gene3D" id="1.20.58.340">
    <property type="entry name" value="Magnesium transport protein CorA, transmembrane region"/>
    <property type="match status" value="1"/>
</dbReference>
<reference evidence="6" key="1">
    <citation type="journal article" date="2020" name="Stud. Mycol.">
        <title>101 Dothideomycetes genomes: a test case for predicting lifestyles and emergence of pathogens.</title>
        <authorList>
            <person name="Haridas S."/>
            <person name="Albert R."/>
            <person name="Binder M."/>
            <person name="Bloem J."/>
            <person name="Labutti K."/>
            <person name="Salamov A."/>
            <person name="Andreopoulos B."/>
            <person name="Baker S."/>
            <person name="Barry K."/>
            <person name="Bills G."/>
            <person name="Bluhm B."/>
            <person name="Cannon C."/>
            <person name="Castanera R."/>
            <person name="Culley D."/>
            <person name="Daum C."/>
            <person name="Ezra D."/>
            <person name="Gonzalez J."/>
            <person name="Henrissat B."/>
            <person name="Kuo A."/>
            <person name="Liang C."/>
            <person name="Lipzen A."/>
            <person name="Lutzoni F."/>
            <person name="Magnuson J."/>
            <person name="Mondo S."/>
            <person name="Nolan M."/>
            <person name="Ohm R."/>
            <person name="Pangilinan J."/>
            <person name="Park H.-J."/>
            <person name="Ramirez L."/>
            <person name="Alfaro M."/>
            <person name="Sun H."/>
            <person name="Tritt A."/>
            <person name="Yoshinaga Y."/>
            <person name="Zwiers L.-H."/>
            <person name="Turgeon B."/>
            <person name="Goodwin S."/>
            <person name="Spatafora J."/>
            <person name="Crous P."/>
            <person name="Grigoriev I."/>
        </authorList>
    </citation>
    <scope>NUCLEOTIDE SEQUENCE</scope>
    <source>
        <strain evidence="6">CBS 110217</strain>
    </source>
</reference>
<dbReference type="GO" id="GO:0046873">
    <property type="term" value="F:metal ion transmembrane transporter activity"/>
    <property type="evidence" value="ECO:0007669"/>
    <property type="project" value="InterPro"/>
</dbReference>
<feature type="transmembrane region" description="Helical" evidence="5">
    <location>
        <begin position="502"/>
        <end position="520"/>
    </location>
</feature>
<accession>A0A9P4H2K1</accession>
<dbReference type="GO" id="GO:0016020">
    <property type="term" value="C:membrane"/>
    <property type="evidence" value="ECO:0007669"/>
    <property type="project" value="UniProtKB-SubCell"/>
</dbReference>
<dbReference type="InterPro" id="IPR002523">
    <property type="entry name" value="MgTranspt_CorA/ZnTranspt_ZntB"/>
</dbReference>
<dbReference type="InterPro" id="IPR045863">
    <property type="entry name" value="CorA_TM1_TM2"/>
</dbReference>
<proteinExistence type="predicted"/>
<comment type="caution">
    <text evidence="6">The sequence shown here is derived from an EMBL/GenBank/DDBJ whole genome shotgun (WGS) entry which is preliminary data.</text>
</comment>
<keyword evidence="4 5" id="KW-0472">Membrane</keyword>
<evidence type="ECO:0000256" key="3">
    <source>
        <dbReference type="ARBA" id="ARBA00022989"/>
    </source>
</evidence>
<name>A0A9P4H2K1_9PLEO</name>
<dbReference type="EMBL" id="ML978243">
    <property type="protein sequence ID" value="KAF2026470.1"/>
    <property type="molecule type" value="Genomic_DNA"/>
</dbReference>
<evidence type="ECO:0000256" key="2">
    <source>
        <dbReference type="ARBA" id="ARBA00022692"/>
    </source>
</evidence>
<evidence type="ECO:0000256" key="5">
    <source>
        <dbReference type="SAM" id="Phobius"/>
    </source>
</evidence>
<evidence type="ECO:0000256" key="4">
    <source>
        <dbReference type="ARBA" id="ARBA00023136"/>
    </source>
</evidence>
<organism evidence="6 7">
    <name type="scientific">Setomelanomma holmii</name>
    <dbReference type="NCBI Taxonomy" id="210430"/>
    <lineage>
        <taxon>Eukaryota</taxon>
        <taxon>Fungi</taxon>
        <taxon>Dikarya</taxon>
        <taxon>Ascomycota</taxon>
        <taxon>Pezizomycotina</taxon>
        <taxon>Dothideomycetes</taxon>
        <taxon>Pleosporomycetidae</taxon>
        <taxon>Pleosporales</taxon>
        <taxon>Pleosporineae</taxon>
        <taxon>Phaeosphaeriaceae</taxon>
        <taxon>Setomelanomma</taxon>
    </lineage>
</organism>
<evidence type="ECO:0000256" key="1">
    <source>
        <dbReference type="ARBA" id="ARBA00004141"/>
    </source>
</evidence>
<protein>
    <submittedName>
        <fullName evidence="6">Uncharacterized protein</fullName>
    </submittedName>
</protein>
<keyword evidence="2 5" id="KW-0812">Transmembrane</keyword>
<keyword evidence="3 5" id="KW-1133">Transmembrane helix</keyword>
<dbReference type="OrthoDB" id="3231000at2759"/>
<dbReference type="AlphaFoldDB" id="A0A9P4H2K1"/>
<comment type="subcellular location">
    <subcellularLocation>
        <location evidence="1">Membrane</location>
        <topology evidence="1">Multi-pass membrane protein</topology>
    </subcellularLocation>
</comment>
<dbReference type="SUPFAM" id="SSF144083">
    <property type="entry name" value="Magnesium transport protein CorA, transmembrane region"/>
    <property type="match status" value="1"/>
</dbReference>
<dbReference type="Pfam" id="PF01544">
    <property type="entry name" value="CorA"/>
    <property type="match status" value="1"/>
</dbReference>
<dbReference type="Proteomes" id="UP000799777">
    <property type="component" value="Unassembled WGS sequence"/>
</dbReference>
<evidence type="ECO:0000313" key="6">
    <source>
        <dbReference type="EMBL" id="KAF2026470.1"/>
    </source>
</evidence>
<gene>
    <name evidence="6" type="ORF">EK21DRAFT_103241</name>
</gene>
<sequence>MRRLPWLEAEPIRVFHGSVRDCYNSNLSSHEWTEDDDLPYLASIKKLAPSYKTLYYLADWMQVGTVPSRWGIIKHNPRQRSERERRTNVTFIEQKAGLPATVSQITSVQQFEQTMDGLSITAAPFQKLARIFIIEDLSRAIVEHLGSRFGIDPLFFREQINDRIWQGTGSLEATTPDLYATKKRRKWFRTRNVRLRYHQSNQSFQASRQETDSFNVYRRADDDRSHWEFQDAKGAIISTTRTKTNIWIGEDKSCPNVTIGIVLVDPTVSHGFPMWYDRANWLPISDVASSISTPLAPSGSWYKDITHMTVLYPWFDSSLSAHALDLRRIVLPPLYTVCAEWLIVCEYVKTRLGQVEWMMEMPALFVARGPEIDRALKKLNVWRRQVPAWRDMIHETLDQSIPAAKRLTLHANFKSDDEAFEDIEADFKHILHTLDRLQARVDRLSDRGNAEMQLEAARQSLAESHDLARLTWLATIFVPLTFMSGIFSMTDDVASLKGTYRIYFAAAIPVAVVSLIIASGDGGVLLTRV</sequence>
<feature type="transmembrane region" description="Helical" evidence="5">
    <location>
        <begin position="470"/>
        <end position="490"/>
    </location>
</feature>
<keyword evidence="7" id="KW-1185">Reference proteome</keyword>